<feature type="chain" id="PRO_5047094312" evidence="8">
    <location>
        <begin position="31"/>
        <end position="97"/>
    </location>
</feature>
<keyword evidence="2 8" id="KW-0732">Signal</keyword>
<feature type="region of interest" description="Disordered" evidence="7">
    <location>
        <begin position="35"/>
        <end position="97"/>
    </location>
</feature>
<evidence type="ECO:0000313" key="10">
    <source>
        <dbReference type="Proteomes" id="UP001314635"/>
    </source>
</evidence>
<dbReference type="Pfam" id="PF13627">
    <property type="entry name" value="LptM_cons"/>
    <property type="match status" value="1"/>
</dbReference>
<dbReference type="EMBL" id="JAFCLK010000037">
    <property type="protein sequence ID" value="MBR1140174.1"/>
    <property type="molecule type" value="Genomic_DNA"/>
</dbReference>
<evidence type="ECO:0000256" key="8">
    <source>
        <dbReference type="SAM" id="SignalP"/>
    </source>
</evidence>
<comment type="caution">
    <text evidence="9">The sequence shown here is derived from an EMBL/GenBank/DDBJ whole genome shotgun (WGS) entry which is preliminary data.</text>
</comment>
<evidence type="ECO:0000256" key="6">
    <source>
        <dbReference type="ARBA" id="ARBA00023288"/>
    </source>
</evidence>
<evidence type="ECO:0000313" key="9">
    <source>
        <dbReference type="EMBL" id="MBR1140174.1"/>
    </source>
</evidence>
<evidence type="ECO:0000256" key="3">
    <source>
        <dbReference type="ARBA" id="ARBA00023136"/>
    </source>
</evidence>
<reference evidence="10" key="1">
    <citation type="journal article" date="2021" name="ISME J.">
        <title>Evolutionary origin and ecological implication of a unique nif island in free-living Bradyrhizobium lineages.</title>
        <authorList>
            <person name="Tao J."/>
        </authorList>
    </citation>
    <scope>NUCLEOTIDE SEQUENCE [LARGE SCALE GENOMIC DNA]</scope>
    <source>
        <strain evidence="10">SZCCT0094</strain>
    </source>
</reference>
<evidence type="ECO:0000256" key="2">
    <source>
        <dbReference type="ARBA" id="ARBA00022729"/>
    </source>
</evidence>
<keyword evidence="6 9" id="KW-0449">Lipoprotein</keyword>
<name>A0ABS5GFW3_9BRAD</name>
<evidence type="ECO:0000256" key="5">
    <source>
        <dbReference type="ARBA" id="ARBA00023237"/>
    </source>
</evidence>
<keyword evidence="5" id="KW-0998">Cell outer membrane</keyword>
<keyword evidence="4" id="KW-0564">Palmitate</keyword>
<accession>A0ABS5GFW3</accession>
<protein>
    <submittedName>
        <fullName evidence="9">Lipoprotein</fullName>
    </submittedName>
</protein>
<feature type="signal peptide" evidence="8">
    <location>
        <begin position="1"/>
        <end position="30"/>
    </location>
</feature>
<gene>
    <name evidence="9" type="ORF">JQ619_30890</name>
</gene>
<organism evidence="9 10">
    <name type="scientific">Bradyrhizobium denitrificans</name>
    <dbReference type="NCBI Taxonomy" id="2734912"/>
    <lineage>
        <taxon>Bacteria</taxon>
        <taxon>Pseudomonadati</taxon>
        <taxon>Pseudomonadota</taxon>
        <taxon>Alphaproteobacteria</taxon>
        <taxon>Hyphomicrobiales</taxon>
        <taxon>Nitrobacteraceae</taxon>
        <taxon>Bradyrhizobium</taxon>
    </lineage>
</organism>
<dbReference type="Proteomes" id="UP001314635">
    <property type="component" value="Unassembled WGS sequence"/>
</dbReference>
<evidence type="ECO:0000256" key="7">
    <source>
        <dbReference type="SAM" id="MobiDB-lite"/>
    </source>
</evidence>
<comment type="subcellular location">
    <subcellularLocation>
        <location evidence="1">Cell outer membrane</location>
        <topology evidence="1">Lipid-anchor</topology>
    </subcellularLocation>
</comment>
<dbReference type="NCBIfam" id="NF047847">
    <property type="entry name" value="SS_mature_LptM"/>
    <property type="match status" value="1"/>
</dbReference>
<sequence length="97" mass="9895">MGISHVNRSRRPMSKAWPLLVVGAAALSLAACGRKGPLDLPANSPPAPQMSAAPADTATETANKPGLFNSGYGTDAGPAASRGTKKPFILDPLLDSK</sequence>
<keyword evidence="3" id="KW-0472">Membrane</keyword>
<evidence type="ECO:0000256" key="1">
    <source>
        <dbReference type="ARBA" id="ARBA00004459"/>
    </source>
</evidence>
<evidence type="ECO:0000256" key="4">
    <source>
        <dbReference type="ARBA" id="ARBA00023139"/>
    </source>
</evidence>
<dbReference type="InterPro" id="IPR032831">
    <property type="entry name" value="LptM_cons"/>
</dbReference>
<keyword evidence="10" id="KW-1185">Reference proteome</keyword>
<dbReference type="RefSeq" id="WP_172241290.1">
    <property type="nucleotide sequence ID" value="NZ_JABFDP010000031.1"/>
</dbReference>
<proteinExistence type="predicted"/>